<keyword evidence="4" id="KW-1185">Reference proteome</keyword>
<dbReference type="AlphaFoldDB" id="A0A078AWR1"/>
<feature type="region of interest" description="Disordered" evidence="2">
    <location>
        <begin position="265"/>
        <end position="284"/>
    </location>
</feature>
<sequence length="864" mass="98899">MLAQQQSIHFEFPTATSFILQFPEKHKHGESTSVDQSSDILIELQQFSTVYQLNYTSCGRQFKWFDCYLMQPQQQQITLIKSPKLAGQSILSLPLSLQTQGINQTKQKLKQLHQKAGGSGCLLQKCESSQSLHGTNAKKQQSKQKVLNENSLSPSQKQGSLQRTGKHNRQSTTVNFNISNSVTKNQHHKHQKSLSPTNNKSNVKQQQQNHVLRMSSERVKSTENQSIEIIQKTSKNAQNEGNSIEKEKRTTQHIRISPQKQFIVQPSITSQTSPQEQFKKQSMKLSLKNPYSTKSNNVILEQDDYLLPNSSQSSEAQDYSLKKDYKKMINHNQNMKGQLIHQAPKDSEESVNKGFLTDRQQASCNEIENHIMMDTQQRQKKTKGISYTRNAQELKKLLLETGVIGNLGLTSSLATAAAGMISSTQDTQYLKNIDLSKTGQNTHQSQTAKVKHSEIFSFSARNKTGINKVSHHHHHKSSEKISTCILENKMMNSKAQHKRMQSQLENSVQTQKPMINGLFQTLDKNMEMGNYPSSTQNNQQQQHKLRDFILKDDEESNHQQYNHYLDDQVIFKSKRQSPKSTSHHQNIPSKRSPSNYLNNKEDVSSSNINFPFTETEQLIYRNESKQNHQYSGSVIDVQKKQRVLNRCWTAHGDISTERENNKENFFLKDADSNINFYQQPQIQFENSQIDSVGGAPVIPFTFQIQNNQNLSSQKQSQQNQNFIKRQSGISSQSKNTCFTYNQAQSPITRYPFSSMISDENTIPNRINQQKYSLGDMKELEIMKFKMIAFVKTYQNEFQKMKLQMNELSQENKSLKRKLNHMSMRRTSVTSNKTSQSTSIAVSKAGYILQNPTCLTSAHTSQINL</sequence>
<evidence type="ECO:0000256" key="2">
    <source>
        <dbReference type="SAM" id="MobiDB-lite"/>
    </source>
</evidence>
<feature type="coiled-coil region" evidence="1">
    <location>
        <begin position="790"/>
        <end position="824"/>
    </location>
</feature>
<feature type="compositionally biased region" description="Low complexity" evidence="2">
    <location>
        <begin position="198"/>
        <end position="209"/>
    </location>
</feature>
<feature type="compositionally biased region" description="Polar residues" evidence="2">
    <location>
        <begin position="578"/>
        <end position="607"/>
    </location>
</feature>
<name>A0A078AWR1_STYLE</name>
<feature type="compositionally biased region" description="Polar residues" evidence="2">
    <location>
        <begin position="222"/>
        <end position="242"/>
    </location>
</feature>
<evidence type="ECO:0000256" key="1">
    <source>
        <dbReference type="SAM" id="Coils"/>
    </source>
</evidence>
<keyword evidence="1" id="KW-0175">Coiled coil</keyword>
<feature type="region of interest" description="Disordered" evidence="2">
    <location>
        <begin position="709"/>
        <end position="728"/>
    </location>
</feature>
<protein>
    <submittedName>
        <fullName evidence="3">Uncharacterized protein</fullName>
    </submittedName>
</protein>
<proteinExistence type="predicted"/>
<accession>A0A078AWR1</accession>
<feature type="compositionally biased region" description="Polar residues" evidence="2">
    <location>
        <begin position="133"/>
        <end position="163"/>
    </location>
</feature>
<feature type="region of interest" description="Disordered" evidence="2">
    <location>
        <begin position="574"/>
        <end position="607"/>
    </location>
</feature>
<evidence type="ECO:0000313" key="3">
    <source>
        <dbReference type="EMBL" id="CDW86486.1"/>
    </source>
</evidence>
<organism evidence="3 4">
    <name type="scientific">Stylonychia lemnae</name>
    <name type="common">Ciliate</name>
    <dbReference type="NCBI Taxonomy" id="5949"/>
    <lineage>
        <taxon>Eukaryota</taxon>
        <taxon>Sar</taxon>
        <taxon>Alveolata</taxon>
        <taxon>Ciliophora</taxon>
        <taxon>Intramacronucleata</taxon>
        <taxon>Spirotrichea</taxon>
        <taxon>Stichotrichia</taxon>
        <taxon>Sporadotrichida</taxon>
        <taxon>Oxytrichidae</taxon>
        <taxon>Stylonychinae</taxon>
        <taxon>Stylonychia</taxon>
    </lineage>
</organism>
<gene>
    <name evidence="3" type="primary">Contig8734.g9329</name>
    <name evidence="3" type="ORF">STYLEM_15581</name>
</gene>
<dbReference type="EMBL" id="CCKQ01014691">
    <property type="protein sequence ID" value="CDW86486.1"/>
    <property type="molecule type" value="Genomic_DNA"/>
</dbReference>
<feature type="region of interest" description="Disordered" evidence="2">
    <location>
        <begin position="133"/>
        <end position="256"/>
    </location>
</feature>
<evidence type="ECO:0000313" key="4">
    <source>
        <dbReference type="Proteomes" id="UP000039865"/>
    </source>
</evidence>
<feature type="compositionally biased region" description="Low complexity" evidence="2">
    <location>
        <begin position="709"/>
        <end position="721"/>
    </location>
</feature>
<dbReference type="Proteomes" id="UP000039865">
    <property type="component" value="Unassembled WGS sequence"/>
</dbReference>
<feature type="compositionally biased region" description="Polar residues" evidence="2">
    <location>
        <begin position="170"/>
        <end position="184"/>
    </location>
</feature>
<dbReference type="InParanoid" id="A0A078AWR1"/>
<reference evidence="3 4" key="1">
    <citation type="submission" date="2014-06" db="EMBL/GenBank/DDBJ databases">
        <authorList>
            <person name="Swart Estienne"/>
        </authorList>
    </citation>
    <scope>NUCLEOTIDE SEQUENCE [LARGE SCALE GENOMIC DNA]</scope>
    <source>
        <strain evidence="3 4">130c</strain>
    </source>
</reference>
<feature type="compositionally biased region" description="Polar residues" evidence="2">
    <location>
        <begin position="265"/>
        <end position="276"/>
    </location>
</feature>